<evidence type="ECO:0000313" key="3">
    <source>
        <dbReference type="Proteomes" id="UP001281447"/>
    </source>
</evidence>
<dbReference type="EMBL" id="JAWDIP010000004">
    <property type="protein sequence ID" value="MDY0396047.1"/>
    <property type="molecule type" value="Genomic_DNA"/>
</dbReference>
<name>A0ABU5C9N6_9BACI</name>
<keyword evidence="1" id="KW-0472">Membrane</keyword>
<dbReference type="Proteomes" id="UP001281447">
    <property type="component" value="Unassembled WGS sequence"/>
</dbReference>
<gene>
    <name evidence="2" type="ORF">RWE15_18850</name>
</gene>
<evidence type="ECO:0000313" key="2">
    <source>
        <dbReference type="EMBL" id="MDY0396047.1"/>
    </source>
</evidence>
<feature type="transmembrane region" description="Helical" evidence="1">
    <location>
        <begin position="22"/>
        <end position="45"/>
    </location>
</feature>
<keyword evidence="1" id="KW-1133">Transmembrane helix</keyword>
<keyword evidence="3" id="KW-1185">Reference proteome</keyword>
<keyword evidence="1" id="KW-0812">Transmembrane</keyword>
<proteinExistence type="predicted"/>
<sequence length="60" mass="6875">MHSQKTAQGKPENYDEDSQKGAFVSVLFVGGFIALLYILFLRHLFSQILKIKRRESHAPI</sequence>
<organism evidence="2 3">
    <name type="scientific">Tigheibacillus halophilus</name>
    <dbReference type="NCBI Taxonomy" id="361280"/>
    <lineage>
        <taxon>Bacteria</taxon>
        <taxon>Bacillati</taxon>
        <taxon>Bacillota</taxon>
        <taxon>Bacilli</taxon>
        <taxon>Bacillales</taxon>
        <taxon>Bacillaceae</taxon>
        <taxon>Tigheibacillus</taxon>
    </lineage>
</organism>
<evidence type="ECO:0000256" key="1">
    <source>
        <dbReference type="SAM" id="Phobius"/>
    </source>
</evidence>
<accession>A0ABU5C9N6</accession>
<reference evidence="2 3" key="1">
    <citation type="submission" date="2023-10" db="EMBL/GenBank/DDBJ databases">
        <title>Virgibacillus halophilus 5B73C genome.</title>
        <authorList>
            <person name="Miliotis G."/>
            <person name="Sengupta P."/>
            <person name="Hameed A."/>
            <person name="Chuvochina M."/>
            <person name="Mcdonagh F."/>
            <person name="Simpson A.C."/>
            <person name="Singh N.K."/>
            <person name="Rekha P.D."/>
            <person name="Raman K."/>
            <person name="Hugenholtz P."/>
            <person name="Venkateswaran K."/>
        </authorList>
    </citation>
    <scope>NUCLEOTIDE SEQUENCE [LARGE SCALE GENOMIC DNA]</scope>
    <source>
        <strain evidence="2 3">5B73C</strain>
    </source>
</reference>
<comment type="caution">
    <text evidence="2">The sequence shown here is derived from an EMBL/GenBank/DDBJ whole genome shotgun (WGS) entry which is preliminary data.</text>
</comment>
<protein>
    <submittedName>
        <fullName evidence="2">Uncharacterized protein</fullName>
    </submittedName>
</protein>